<keyword evidence="9" id="KW-0670">Pyruvate</keyword>
<dbReference type="GO" id="GO:0004740">
    <property type="term" value="F:pyruvate dehydrogenase (acetyl-transferring) kinase activity"/>
    <property type="evidence" value="ECO:0007669"/>
    <property type="project" value="TreeGrafter"/>
</dbReference>
<evidence type="ECO:0000259" key="8">
    <source>
        <dbReference type="Pfam" id="PF10436"/>
    </source>
</evidence>
<dbReference type="Proteomes" id="UP000309734">
    <property type="component" value="Unassembled WGS sequence"/>
</dbReference>
<dbReference type="InterPro" id="IPR036890">
    <property type="entry name" value="HATPase_C_sf"/>
</dbReference>
<name>A0A4S9RQJ0_AURPU</name>
<dbReference type="Gene3D" id="3.30.565.10">
    <property type="entry name" value="Histidine kinase-like ATPase, C-terminal domain"/>
    <property type="match status" value="1"/>
</dbReference>
<protein>
    <recommendedName>
        <fullName evidence="7">Protein-serine/threonine kinase</fullName>
        <ecNumber evidence="7">2.7.11.-</ecNumber>
    </recommendedName>
</protein>
<dbReference type="AlphaFoldDB" id="A0A4S9RQJ0"/>
<comment type="caution">
    <text evidence="9">The sequence shown here is derived from an EMBL/GenBank/DDBJ whole genome shotgun (WGS) entry which is preliminary data.</text>
</comment>
<dbReference type="SUPFAM" id="SSF69012">
    <property type="entry name" value="alpha-ketoacid dehydrogenase kinase, N-terminal domain"/>
    <property type="match status" value="1"/>
</dbReference>
<dbReference type="Gene3D" id="1.20.140.20">
    <property type="entry name" value="Alpha-ketoacid/pyruvate dehydrogenase kinase, N-terminal domain"/>
    <property type="match status" value="1"/>
</dbReference>
<organism evidence="9 10">
    <name type="scientific">Aureobasidium pullulans</name>
    <name type="common">Black yeast</name>
    <name type="synonym">Pullularia pullulans</name>
    <dbReference type="NCBI Taxonomy" id="5580"/>
    <lineage>
        <taxon>Eukaryota</taxon>
        <taxon>Fungi</taxon>
        <taxon>Dikarya</taxon>
        <taxon>Ascomycota</taxon>
        <taxon>Pezizomycotina</taxon>
        <taxon>Dothideomycetes</taxon>
        <taxon>Dothideomycetidae</taxon>
        <taxon>Dothideales</taxon>
        <taxon>Saccotheciaceae</taxon>
        <taxon>Aureobasidium</taxon>
    </lineage>
</organism>
<dbReference type="GO" id="GO:0010906">
    <property type="term" value="P:regulation of glucose metabolic process"/>
    <property type="evidence" value="ECO:0007669"/>
    <property type="project" value="TreeGrafter"/>
</dbReference>
<dbReference type="EMBL" id="QZBS01000001">
    <property type="protein sequence ID" value="THZ79973.1"/>
    <property type="molecule type" value="Genomic_DNA"/>
</dbReference>
<comment type="subcellular location">
    <subcellularLocation>
        <location evidence="7">Mitochondrion matrix</location>
    </subcellularLocation>
</comment>
<comment type="similarity">
    <text evidence="1 7">Belongs to the PDK/BCKDK protein kinase family.</text>
</comment>
<dbReference type="PANTHER" id="PTHR11947:SF25">
    <property type="entry name" value="[PYRUVATE DEHYDROGENASE (ACETYL-TRANSFERRING)] KINASE 2, MITOCHONDRIAL"/>
    <property type="match status" value="1"/>
</dbReference>
<evidence type="ECO:0000256" key="6">
    <source>
        <dbReference type="ARBA" id="ARBA00023128"/>
    </source>
</evidence>
<evidence type="ECO:0000256" key="3">
    <source>
        <dbReference type="ARBA" id="ARBA00022741"/>
    </source>
</evidence>
<keyword evidence="5 7" id="KW-0067">ATP-binding</keyword>
<evidence type="ECO:0000313" key="9">
    <source>
        <dbReference type="EMBL" id="THZ79973.1"/>
    </source>
</evidence>
<evidence type="ECO:0000313" key="10">
    <source>
        <dbReference type="Proteomes" id="UP000309734"/>
    </source>
</evidence>
<proteinExistence type="inferred from homology"/>
<sequence length="385" mass="43904">MLNHSFRMKASQPLLCRAVSSIRPMTRTTWMSKRRSISIVPPPWRPASVLDKYGMQNLHYFLVLMFCRWVEREARPISLRQLTFFGRLLTDTRLLGSANYVRLELPTRIAHRLRDMQTLPYAALVNPHISHVYELYYSAFEKLRKVPEIKTLEDNDRFCDVVREQLRDHLSVIPRLAMGVLEISEAIPSDQCDKLVNSLLRSRISRRVIAEQHCALTKAYHSPDHLPPAAKLHPEHGDEFVGEIFLRCNAKEIVQDCADTISDLARQAYGSDVALPEVVIQGAEDIFFPYIPSHLEYIIGELLRNSFQATVERHGHKPPPIEVLICEAAQHVIIRVSDQGGGIDREGLPNLWSFSKGYGVDAFLQISKLGNKNETLSTRTSMDAL</sequence>
<feature type="domain" description="Branched-chain alpha-ketoacid dehydrogenase kinase/Pyruvate dehydrogenase kinase N-terminal" evidence="8">
    <location>
        <begin position="76"/>
        <end position="244"/>
    </location>
</feature>
<gene>
    <name evidence="9" type="ORF">D6C85_00102</name>
</gene>
<keyword evidence="4 7" id="KW-0418">Kinase</keyword>
<dbReference type="GO" id="GO:0005524">
    <property type="term" value="F:ATP binding"/>
    <property type="evidence" value="ECO:0007669"/>
    <property type="project" value="UniProtKB-UniRule"/>
</dbReference>
<dbReference type="GO" id="GO:0005759">
    <property type="term" value="C:mitochondrial matrix"/>
    <property type="evidence" value="ECO:0007669"/>
    <property type="project" value="UniProtKB-SubCell"/>
</dbReference>
<dbReference type="InterPro" id="IPR018955">
    <property type="entry name" value="BCDHK/PDK_N"/>
</dbReference>
<evidence type="ECO:0000256" key="7">
    <source>
        <dbReference type="RuleBase" id="RU366032"/>
    </source>
</evidence>
<keyword evidence="3 7" id="KW-0547">Nucleotide-binding</keyword>
<dbReference type="Pfam" id="PF10436">
    <property type="entry name" value="BCDHK_Adom3"/>
    <property type="match status" value="1"/>
</dbReference>
<dbReference type="InterPro" id="IPR039028">
    <property type="entry name" value="BCKD/PDK"/>
</dbReference>
<evidence type="ECO:0000256" key="4">
    <source>
        <dbReference type="ARBA" id="ARBA00022777"/>
    </source>
</evidence>
<reference evidence="9 10" key="1">
    <citation type="submission" date="2018-10" db="EMBL/GenBank/DDBJ databases">
        <title>Fifty Aureobasidium pullulans genomes reveal a recombining polyextremotolerant generalist.</title>
        <authorList>
            <person name="Gostincar C."/>
            <person name="Turk M."/>
            <person name="Zajc J."/>
            <person name="Gunde-Cimerman N."/>
        </authorList>
    </citation>
    <scope>NUCLEOTIDE SEQUENCE [LARGE SCALE GENOMIC DNA]</scope>
    <source>
        <strain evidence="9 10">EXF-3519</strain>
    </source>
</reference>
<dbReference type="InterPro" id="IPR036784">
    <property type="entry name" value="AK/P_DHK_N_sf"/>
</dbReference>
<evidence type="ECO:0000256" key="2">
    <source>
        <dbReference type="ARBA" id="ARBA00022679"/>
    </source>
</evidence>
<keyword evidence="6 7" id="KW-0496">Mitochondrion</keyword>
<evidence type="ECO:0000256" key="1">
    <source>
        <dbReference type="ARBA" id="ARBA00006155"/>
    </source>
</evidence>
<accession>A0A4S9RQJ0</accession>
<evidence type="ECO:0000256" key="5">
    <source>
        <dbReference type="ARBA" id="ARBA00022840"/>
    </source>
</evidence>
<dbReference type="EC" id="2.7.11.-" evidence="7"/>
<dbReference type="SUPFAM" id="SSF55874">
    <property type="entry name" value="ATPase domain of HSP90 chaperone/DNA topoisomerase II/histidine kinase"/>
    <property type="match status" value="1"/>
</dbReference>
<keyword evidence="2 7" id="KW-0808">Transferase</keyword>
<dbReference type="PANTHER" id="PTHR11947">
    <property type="entry name" value="PYRUVATE DEHYDROGENASE KINASE"/>
    <property type="match status" value="1"/>
</dbReference>